<reference evidence="1 2" key="1">
    <citation type="submission" date="2016-10" db="EMBL/GenBank/DDBJ databases">
        <title>Comparative genome analysis of multiple Pseudomonas spp. focuses on biocontrol and plant growth promoting traits.</title>
        <authorList>
            <person name="Tao X.-Y."/>
            <person name="Taylor C.G."/>
        </authorList>
    </citation>
    <scope>NUCLEOTIDE SEQUENCE [LARGE SCALE GENOMIC DNA]</scope>
    <source>
        <strain evidence="1 2">48C10</strain>
    </source>
</reference>
<protein>
    <submittedName>
        <fullName evidence="1">Uncharacterized protein</fullName>
    </submittedName>
</protein>
<name>A0A423IDT9_9PSED</name>
<accession>A0A423IDT9</accession>
<evidence type="ECO:0000313" key="1">
    <source>
        <dbReference type="EMBL" id="RON23472.1"/>
    </source>
</evidence>
<dbReference type="AlphaFoldDB" id="A0A423IDT9"/>
<proteinExistence type="predicted"/>
<gene>
    <name evidence="1" type="ORF">BK663_22315</name>
</gene>
<organism evidence="1 2">
    <name type="scientific">Pseudomonas lini</name>
    <dbReference type="NCBI Taxonomy" id="163011"/>
    <lineage>
        <taxon>Bacteria</taxon>
        <taxon>Pseudomonadati</taxon>
        <taxon>Pseudomonadota</taxon>
        <taxon>Gammaproteobacteria</taxon>
        <taxon>Pseudomonadales</taxon>
        <taxon>Pseudomonadaceae</taxon>
        <taxon>Pseudomonas</taxon>
    </lineage>
</organism>
<dbReference type="Proteomes" id="UP000284168">
    <property type="component" value="Unassembled WGS sequence"/>
</dbReference>
<comment type="caution">
    <text evidence="1">The sequence shown here is derived from an EMBL/GenBank/DDBJ whole genome shotgun (WGS) entry which is preliminary data.</text>
</comment>
<dbReference type="EMBL" id="MOBN01000040">
    <property type="protein sequence ID" value="RON23472.1"/>
    <property type="molecule type" value="Genomic_DNA"/>
</dbReference>
<evidence type="ECO:0000313" key="2">
    <source>
        <dbReference type="Proteomes" id="UP000284168"/>
    </source>
</evidence>
<sequence>MGKWRWLSKMKYLSNPRSPVFQSNQAVRLTAACNRKGKKGSTLLVIRVKPLIDFSFCFFGIEPVKIFKATQCSL</sequence>